<gene>
    <name evidence="2" type="ORF">ZHAS_00015725</name>
</gene>
<organism evidence="2">
    <name type="scientific">Anopheles sinensis</name>
    <name type="common">Mosquito</name>
    <dbReference type="NCBI Taxonomy" id="74873"/>
    <lineage>
        <taxon>Eukaryota</taxon>
        <taxon>Metazoa</taxon>
        <taxon>Ecdysozoa</taxon>
        <taxon>Arthropoda</taxon>
        <taxon>Hexapoda</taxon>
        <taxon>Insecta</taxon>
        <taxon>Pterygota</taxon>
        <taxon>Neoptera</taxon>
        <taxon>Endopterygota</taxon>
        <taxon>Diptera</taxon>
        <taxon>Nematocera</taxon>
        <taxon>Culicoidea</taxon>
        <taxon>Culicidae</taxon>
        <taxon>Anophelinae</taxon>
        <taxon>Anopheles</taxon>
    </lineage>
</organism>
<evidence type="ECO:0000313" key="3">
    <source>
        <dbReference type="EnsemblMetazoa" id="ASIC015725-PA"/>
    </source>
</evidence>
<dbReference type="EnsemblMetazoa" id="ASIC015725-RA">
    <property type="protein sequence ID" value="ASIC015725-PA"/>
    <property type="gene ID" value="ASIC015725"/>
</dbReference>
<dbReference type="EMBL" id="KE525332">
    <property type="protein sequence ID" value="KFB47627.1"/>
    <property type="molecule type" value="Genomic_DNA"/>
</dbReference>
<reference evidence="3" key="2">
    <citation type="submission" date="2020-05" db="UniProtKB">
        <authorList>
            <consortium name="EnsemblMetazoa"/>
        </authorList>
    </citation>
    <scope>IDENTIFICATION</scope>
</reference>
<dbReference type="VEuPathDB" id="VectorBase:ASIC015725"/>
<proteinExistence type="predicted"/>
<dbReference type="EMBL" id="ATLV01022384">
    <property type="status" value="NOT_ANNOTATED_CDS"/>
    <property type="molecule type" value="Genomic_DNA"/>
</dbReference>
<evidence type="ECO:0000313" key="2">
    <source>
        <dbReference type="EMBL" id="KFB47627.1"/>
    </source>
</evidence>
<dbReference type="Proteomes" id="UP000030765">
    <property type="component" value="Unassembled WGS sequence"/>
</dbReference>
<feature type="region of interest" description="Disordered" evidence="1">
    <location>
        <begin position="49"/>
        <end position="74"/>
    </location>
</feature>
<sequence>MPGTRDLLAASAPNIKRSAPTPSDRASDHRVTSISYHFAEMRTRPSVTPALGASAFDPHPMDRSPMGPSGGGDVDNSLAGSWMLRMVLCL</sequence>
<protein>
    <submittedName>
        <fullName evidence="2 3">Uncharacterized protein</fullName>
    </submittedName>
</protein>
<feature type="region of interest" description="Disordered" evidence="1">
    <location>
        <begin position="1"/>
        <end position="30"/>
    </location>
</feature>
<evidence type="ECO:0000256" key="1">
    <source>
        <dbReference type="SAM" id="MobiDB-lite"/>
    </source>
</evidence>
<dbReference type="AlphaFoldDB" id="A0A084WBN3"/>
<evidence type="ECO:0000313" key="4">
    <source>
        <dbReference type="Proteomes" id="UP000030765"/>
    </source>
</evidence>
<reference evidence="2 4" key="1">
    <citation type="journal article" date="2014" name="BMC Genomics">
        <title>Genome sequence of Anopheles sinensis provides insight into genetics basis of mosquito competence for malaria parasites.</title>
        <authorList>
            <person name="Zhou D."/>
            <person name="Zhang D."/>
            <person name="Ding G."/>
            <person name="Shi L."/>
            <person name="Hou Q."/>
            <person name="Ye Y."/>
            <person name="Xu Y."/>
            <person name="Zhou H."/>
            <person name="Xiong C."/>
            <person name="Li S."/>
            <person name="Yu J."/>
            <person name="Hong S."/>
            <person name="Yu X."/>
            <person name="Zou P."/>
            <person name="Chen C."/>
            <person name="Chang X."/>
            <person name="Wang W."/>
            <person name="Lv Y."/>
            <person name="Sun Y."/>
            <person name="Ma L."/>
            <person name="Shen B."/>
            <person name="Zhu C."/>
        </authorList>
    </citation>
    <scope>NUCLEOTIDE SEQUENCE [LARGE SCALE GENOMIC DNA]</scope>
</reference>
<accession>A0A084WBN3</accession>
<name>A0A084WBN3_ANOSI</name>
<keyword evidence="4" id="KW-1185">Reference proteome</keyword>